<accession>A0A5N6JCY3</accession>
<name>A0A5N6JCY3_9EURO</name>
<protein>
    <submittedName>
        <fullName evidence="1">Uncharacterized protein</fullName>
    </submittedName>
</protein>
<organism evidence="1 2">
    <name type="scientific">Aspergillus minisclerotigenes</name>
    <dbReference type="NCBI Taxonomy" id="656917"/>
    <lineage>
        <taxon>Eukaryota</taxon>
        <taxon>Fungi</taxon>
        <taxon>Dikarya</taxon>
        <taxon>Ascomycota</taxon>
        <taxon>Pezizomycotina</taxon>
        <taxon>Eurotiomycetes</taxon>
        <taxon>Eurotiomycetidae</taxon>
        <taxon>Eurotiales</taxon>
        <taxon>Aspergillaceae</taxon>
        <taxon>Aspergillus</taxon>
        <taxon>Aspergillus subgen. Circumdati</taxon>
    </lineage>
</organism>
<reference evidence="1 2" key="1">
    <citation type="submission" date="2019-04" db="EMBL/GenBank/DDBJ databases">
        <title>Fungal friends and foes A comparative genomics study of 23 Aspergillus species from section Flavi.</title>
        <authorList>
            <consortium name="DOE Joint Genome Institute"/>
            <person name="Kjaerbolling I."/>
            <person name="Vesth T.C."/>
            <person name="Frisvad J.C."/>
            <person name="Nybo J.L."/>
            <person name="Theobald S."/>
            <person name="Kildgaard S."/>
            <person name="Petersen T.I."/>
            <person name="Kuo A."/>
            <person name="Sato A."/>
            <person name="Lyhne E.K."/>
            <person name="Kogle M.E."/>
            <person name="Wiebenga A."/>
            <person name="Kun R.S."/>
            <person name="Lubbers R.J."/>
            <person name="Makela M.R."/>
            <person name="Barry K."/>
            <person name="Chovatia M."/>
            <person name="Clum A."/>
            <person name="Daum C."/>
            <person name="Haridas S."/>
            <person name="He G."/>
            <person name="LaButti K."/>
            <person name="Lipzen A."/>
            <person name="Mondo S."/>
            <person name="Pangilinan J."/>
            <person name="Riley R."/>
            <person name="Salamov A."/>
            <person name="Simmons B.A."/>
            <person name="Magnuson J.K."/>
            <person name="Henrissat B."/>
            <person name="Mortensen U.H."/>
            <person name="Larsen T.O."/>
            <person name="De vries R.P."/>
            <person name="Grigoriev I.V."/>
            <person name="Machida M."/>
            <person name="Baker S.E."/>
            <person name="Andersen M.R."/>
        </authorList>
    </citation>
    <scope>NUCLEOTIDE SEQUENCE [LARGE SCALE GENOMIC DNA]</scope>
    <source>
        <strain evidence="1 2">CBS 117635</strain>
    </source>
</reference>
<proteinExistence type="predicted"/>
<dbReference type="AlphaFoldDB" id="A0A5N6JCY3"/>
<gene>
    <name evidence="1" type="ORF">BDV30DRAFT_207718</name>
</gene>
<evidence type="ECO:0000313" key="1">
    <source>
        <dbReference type="EMBL" id="KAB8275633.1"/>
    </source>
</evidence>
<evidence type="ECO:0000313" key="2">
    <source>
        <dbReference type="Proteomes" id="UP000326289"/>
    </source>
</evidence>
<keyword evidence="2" id="KW-1185">Reference proteome</keyword>
<dbReference type="EMBL" id="ML732781">
    <property type="protein sequence ID" value="KAB8275633.1"/>
    <property type="molecule type" value="Genomic_DNA"/>
</dbReference>
<sequence>MMNDISVKEMRICHYLYYHWPPRQIRASSFPNLPKPRVEMWVSKQPQSSCEPPQVSRCTLSARLNLRGSCSRAC</sequence>
<dbReference type="Proteomes" id="UP000326289">
    <property type="component" value="Unassembled WGS sequence"/>
</dbReference>